<evidence type="ECO:0000256" key="1">
    <source>
        <dbReference type="HAMAP-Rule" id="MF_00652"/>
    </source>
</evidence>
<dbReference type="RefSeq" id="WP_069958562.1">
    <property type="nucleotide sequence ID" value="NZ_MCGG01000042.1"/>
</dbReference>
<dbReference type="EMBL" id="MCGG01000042">
    <property type="protein sequence ID" value="OEJ65982.1"/>
    <property type="molecule type" value="Genomic_DNA"/>
</dbReference>
<evidence type="ECO:0000313" key="4">
    <source>
        <dbReference type="Proteomes" id="UP000095347"/>
    </source>
</evidence>
<organism evidence="3 4">
    <name type="scientific">Magnetovibrio blakemorei</name>
    <dbReference type="NCBI Taxonomy" id="28181"/>
    <lineage>
        <taxon>Bacteria</taxon>
        <taxon>Pseudomonadati</taxon>
        <taxon>Pseudomonadota</taxon>
        <taxon>Alphaproteobacteria</taxon>
        <taxon>Rhodospirillales</taxon>
        <taxon>Magnetovibrionaceae</taxon>
        <taxon>Magnetovibrio</taxon>
    </lineage>
</organism>
<dbReference type="Pfam" id="PF03883">
    <property type="entry name" value="H2O2_YaaD"/>
    <property type="match status" value="1"/>
</dbReference>
<proteinExistence type="inferred from homology"/>
<feature type="compositionally biased region" description="Basic residues" evidence="2">
    <location>
        <begin position="279"/>
        <end position="288"/>
    </location>
</feature>
<feature type="region of interest" description="Disordered" evidence="2">
    <location>
        <begin position="259"/>
        <end position="288"/>
    </location>
</feature>
<accession>A0A1E5Q638</accession>
<dbReference type="GO" id="GO:0033194">
    <property type="term" value="P:response to hydroperoxide"/>
    <property type="evidence" value="ECO:0007669"/>
    <property type="project" value="TreeGrafter"/>
</dbReference>
<protein>
    <recommendedName>
        <fullName evidence="1">UPF0246 protein BEN30_13380</fullName>
    </recommendedName>
</protein>
<reference evidence="4" key="1">
    <citation type="submission" date="2016-07" db="EMBL/GenBank/DDBJ databases">
        <authorList>
            <person name="Florea S."/>
            <person name="Webb J.S."/>
            <person name="Jaromczyk J."/>
            <person name="Schardl C.L."/>
        </authorList>
    </citation>
    <scope>NUCLEOTIDE SEQUENCE [LARGE SCALE GENOMIC DNA]</scope>
    <source>
        <strain evidence="4">MV-1</strain>
    </source>
</reference>
<dbReference type="HAMAP" id="MF_00652">
    <property type="entry name" value="UPF0246"/>
    <property type="match status" value="1"/>
</dbReference>
<name>A0A1E5Q638_9PROT</name>
<gene>
    <name evidence="3" type="ORF">BEN30_13380</name>
</gene>
<dbReference type="Proteomes" id="UP000095347">
    <property type="component" value="Unassembled WGS sequence"/>
</dbReference>
<evidence type="ECO:0000313" key="3">
    <source>
        <dbReference type="EMBL" id="OEJ65982.1"/>
    </source>
</evidence>
<dbReference type="GO" id="GO:0005829">
    <property type="term" value="C:cytosol"/>
    <property type="evidence" value="ECO:0007669"/>
    <property type="project" value="TreeGrafter"/>
</dbReference>
<comment type="similarity">
    <text evidence="1">Belongs to the UPF0246 family.</text>
</comment>
<evidence type="ECO:0000256" key="2">
    <source>
        <dbReference type="SAM" id="MobiDB-lite"/>
    </source>
</evidence>
<dbReference type="OrthoDB" id="9777133at2"/>
<dbReference type="InterPro" id="IPR005583">
    <property type="entry name" value="YaaA"/>
</dbReference>
<dbReference type="STRING" id="28181.BEN30_13380"/>
<keyword evidence="4" id="KW-1185">Reference proteome</keyword>
<dbReference type="PANTHER" id="PTHR30283:SF4">
    <property type="entry name" value="PEROXIDE STRESS RESISTANCE PROTEIN YAAA"/>
    <property type="match status" value="1"/>
</dbReference>
<dbReference type="PANTHER" id="PTHR30283">
    <property type="entry name" value="PEROXIDE STRESS RESPONSE PROTEIN YAAA"/>
    <property type="match status" value="1"/>
</dbReference>
<sequence>MLCIISPAKRLNLKEWDRNTQGLSTPDYPDDATKLAKLAGKLATAEMEKLMHISENQAALVKDYYKVFSFPHTPDNAKPACWMFAGDTYVGLDAETLSADDLEYAQDHLIILNGLYGKLRPLDLIRPHRLDMGTRLKNPKGKNLYDYWESRLSQAILDQAKACKTKTVVCLASVEYFKAARGDELSAAGLRVITPNFKEIRDNGEIKTMSLFVKRARGRMARWIVQNKITDAEQIKTFNLDGYTFQPGASDEHEWVFARPQPNKKTHPKAPPAETPSAKLRRHRVDAL</sequence>
<comment type="caution">
    <text evidence="3">The sequence shown here is derived from an EMBL/GenBank/DDBJ whole genome shotgun (WGS) entry which is preliminary data.</text>
</comment>
<dbReference type="NCBIfam" id="NF002542">
    <property type="entry name" value="PRK02101.1-3"/>
    <property type="match status" value="1"/>
</dbReference>
<dbReference type="AlphaFoldDB" id="A0A1E5Q638"/>